<evidence type="ECO:0000256" key="1">
    <source>
        <dbReference type="SAM" id="MobiDB-lite"/>
    </source>
</evidence>
<dbReference type="RefSeq" id="WP_348397489.1">
    <property type="nucleotide sequence ID" value="NZ_CP136600.1"/>
</dbReference>
<feature type="signal peptide" evidence="2">
    <location>
        <begin position="1"/>
        <end position="21"/>
    </location>
</feature>
<evidence type="ECO:0000313" key="5">
    <source>
        <dbReference type="Proteomes" id="UP001301442"/>
    </source>
</evidence>
<sequence>MEQFKLFITCILILVSQISLANDAKTNVLLITADDLGYEAVGSLTLDTGLPSLTPNIDAFAKKGYQFKNAHVNTPICQPSRSIIATGQYGINSGMMGFFHMKKRSATVMQTLSDNGYITGVLGKVSHSTPDMAYQWDYVHDYSDLGAGRSPEKYYQFSKEFFQRSKKQNKAFYMMINSHDPHRGFHDPEKPMKNAAIPSKLFSSEQVIVPKYLSDTPQVRKELSHYYNSVRRLDDTFARVLQALNESGMADNTLVVFLSDNGSAFPFAKANAYLASTKTPWIVQWPQGKIKSSYVNEIDFIASIDFFPTVLDVLNLKIPESVDGRSILPLLKGEKQSNRNEVYTQIDYKIGGPATPMRSIQDSEFGYIFNPWSTVGANYRNSNEGEITKKWKTSGDKGQLERLRMFREREVEEFYDLQADPHSVNNLINNPEYQARINAYRQRLVKWMKENSDPVLALYQLKEQPQKMIIMLKKDFPSKAQLTPEQQRLAKQKKKQEKANKNKNQRKSKDH</sequence>
<feature type="region of interest" description="Disordered" evidence="1">
    <location>
        <begin position="480"/>
        <end position="511"/>
    </location>
</feature>
<protein>
    <submittedName>
        <fullName evidence="4">Sulfatase</fullName>
    </submittedName>
</protein>
<gene>
    <name evidence="4" type="ORF">RI844_05760</name>
</gene>
<feature type="chain" id="PRO_5045348331" evidence="2">
    <location>
        <begin position="22"/>
        <end position="511"/>
    </location>
</feature>
<feature type="domain" description="Sulfatase N-terminal" evidence="3">
    <location>
        <begin position="27"/>
        <end position="315"/>
    </location>
</feature>
<dbReference type="PANTHER" id="PTHR43751:SF1">
    <property type="entry name" value="SULFATASE ATSG-RELATED"/>
    <property type="match status" value="1"/>
</dbReference>
<keyword evidence="2" id="KW-0732">Signal</keyword>
<dbReference type="InterPro" id="IPR000917">
    <property type="entry name" value="Sulfatase_N"/>
</dbReference>
<dbReference type="InterPro" id="IPR052701">
    <property type="entry name" value="GAG_Ulvan_Degrading_Sulfatases"/>
</dbReference>
<accession>A0ABZ0GST4</accession>
<dbReference type="SUPFAM" id="SSF53649">
    <property type="entry name" value="Alkaline phosphatase-like"/>
    <property type="match status" value="1"/>
</dbReference>
<dbReference type="InterPro" id="IPR017850">
    <property type="entry name" value="Alkaline_phosphatase_core_sf"/>
</dbReference>
<name>A0ABZ0GST4_9GAMM</name>
<dbReference type="PANTHER" id="PTHR43751">
    <property type="entry name" value="SULFATASE"/>
    <property type="match status" value="1"/>
</dbReference>
<evidence type="ECO:0000313" key="4">
    <source>
        <dbReference type="EMBL" id="WOH38720.1"/>
    </source>
</evidence>
<dbReference type="Proteomes" id="UP001301442">
    <property type="component" value="Chromosome"/>
</dbReference>
<proteinExistence type="predicted"/>
<feature type="compositionally biased region" description="Basic residues" evidence="1">
    <location>
        <begin position="490"/>
        <end position="511"/>
    </location>
</feature>
<evidence type="ECO:0000256" key="2">
    <source>
        <dbReference type="SAM" id="SignalP"/>
    </source>
</evidence>
<organism evidence="4 5">
    <name type="scientific">Thalassotalea fonticola</name>
    <dbReference type="NCBI Taxonomy" id="3065649"/>
    <lineage>
        <taxon>Bacteria</taxon>
        <taxon>Pseudomonadati</taxon>
        <taxon>Pseudomonadota</taxon>
        <taxon>Gammaproteobacteria</taxon>
        <taxon>Alteromonadales</taxon>
        <taxon>Colwelliaceae</taxon>
        <taxon>Thalassotalea</taxon>
    </lineage>
</organism>
<dbReference type="EMBL" id="CP136600">
    <property type="protein sequence ID" value="WOH38720.1"/>
    <property type="molecule type" value="Genomic_DNA"/>
</dbReference>
<dbReference type="Gene3D" id="3.40.720.10">
    <property type="entry name" value="Alkaline Phosphatase, subunit A"/>
    <property type="match status" value="1"/>
</dbReference>
<dbReference type="CDD" id="cd16027">
    <property type="entry name" value="SGSH"/>
    <property type="match status" value="1"/>
</dbReference>
<dbReference type="Pfam" id="PF00884">
    <property type="entry name" value="Sulfatase"/>
    <property type="match status" value="1"/>
</dbReference>
<keyword evidence="5" id="KW-1185">Reference proteome</keyword>
<reference evidence="4 5" key="1">
    <citation type="submission" date="2023-09" db="EMBL/GenBank/DDBJ databases">
        <authorList>
            <person name="Qi X."/>
        </authorList>
    </citation>
    <scope>NUCLEOTIDE SEQUENCE [LARGE SCALE GENOMIC DNA]</scope>
    <source>
        <strain evidence="4 5">S1-1</strain>
    </source>
</reference>
<evidence type="ECO:0000259" key="3">
    <source>
        <dbReference type="Pfam" id="PF00884"/>
    </source>
</evidence>